<gene>
    <name evidence="1" type="ORF">ACFQ14_16115</name>
</gene>
<evidence type="ECO:0000313" key="1">
    <source>
        <dbReference type="EMBL" id="MFD0917931.1"/>
    </source>
</evidence>
<sequence length="401" mass="44833">MAKAAERLRELRALLESSDPIPLLDTLKTPQDDLIGMAQSDQDRIKVLNLTGFHAHTNGKFGEAYERFSQAFELNRDLRSLANALIAARKGKDAVPASRRAELLASAHETGKAEPDSEAKAELYDVLTHNCGAWDIDELIAPFGAESLRIKDALQKPSFDLAARDRPIFDFDRKNANVISFSLFGTKPRYLKVAIENARACPNVFPGWTCRFYVDKSVPTETLQQLAAAGSQIHIIPKMHDPKSGSGLFWRFLVASDPNVDFFMVRDADSLISVREKCAVDEWVESDCDFHVLRDFYSHSELMLAGLWGGVGGRIADIAELINTYTKSKKPNRLGVHNHDQLFLRGVIWPSVKMSLMQHDSVFGSQLKFPNVRNFPNVGRLHPKRHVGQNMGIFMKNGGES</sequence>
<accession>A0ABW3FHH9</accession>
<proteinExistence type="predicted"/>
<protein>
    <recommendedName>
        <fullName evidence="3">Tetratricopeptide repeat protein</fullName>
    </recommendedName>
</protein>
<dbReference type="Proteomes" id="UP001597101">
    <property type="component" value="Unassembled WGS sequence"/>
</dbReference>
<evidence type="ECO:0008006" key="3">
    <source>
        <dbReference type="Google" id="ProtNLM"/>
    </source>
</evidence>
<organism evidence="1 2">
    <name type="scientific">Pseudahrensia aquimaris</name>
    <dbReference type="NCBI Taxonomy" id="744461"/>
    <lineage>
        <taxon>Bacteria</taxon>
        <taxon>Pseudomonadati</taxon>
        <taxon>Pseudomonadota</taxon>
        <taxon>Alphaproteobacteria</taxon>
        <taxon>Hyphomicrobiales</taxon>
        <taxon>Ahrensiaceae</taxon>
        <taxon>Pseudahrensia</taxon>
    </lineage>
</organism>
<reference evidence="2" key="1">
    <citation type="journal article" date="2019" name="Int. J. Syst. Evol. Microbiol.">
        <title>The Global Catalogue of Microorganisms (GCM) 10K type strain sequencing project: providing services to taxonomists for standard genome sequencing and annotation.</title>
        <authorList>
            <consortium name="The Broad Institute Genomics Platform"/>
            <consortium name="The Broad Institute Genome Sequencing Center for Infectious Disease"/>
            <person name="Wu L."/>
            <person name="Ma J."/>
        </authorList>
    </citation>
    <scope>NUCLEOTIDE SEQUENCE [LARGE SCALE GENOMIC DNA]</scope>
    <source>
        <strain evidence="2">CCUG 60023</strain>
    </source>
</reference>
<dbReference type="EMBL" id="JBHTJV010000026">
    <property type="protein sequence ID" value="MFD0917931.1"/>
    <property type="molecule type" value="Genomic_DNA"/>
</dbReference>
<name>A0ABW3FHH9_9HYPH</name>
<comment type="caution">
    <text evidence="1">The sequence shown here is derived from an EMBL/GenBank/DDBJ whole genome shotgun (WGS) entry which is preliminary data.</text>
</comment>
<evidence type="ECO:0000313" key="2">
    <source>
        <dbReference type="Proteomes" id="UP001597101"/>
    </source>
</evidence>
<keyword evidence="2" id="KW-1185">Reference proteome</keyword>
<dbReference type="RefSeq" id="WP_377213785.1">
    <property type="nucleotide sequence ID" value="NZ_JBHTJV010000026.1"/>
</dbReference>